<evidence type="ECO:0000313" key="1">
    <source>
        <dbReference type="EMBL" id="KUK46296.1"/>
    </source>
</evidence>
<dbReference type="AlphaFoldDB" id="A0A101FXP7"/>
<comment type="caution">
    <text evidence="1">The sequence shown here is derived from an EMBL/GenBank/DDBJ whole genome shotgun (WGS) entry which is preliminary data.</text>
</comment>
<dbReference type="Proteomes" id="UP000064249">
    <property type="component" value="Unassembled WGS sequence"/>
</dbReference>
<sequence length="51" mass="6211">MNHQHEPENQDQDSVWDYFVEKIKFWTHDPVEKEKIETPGTITDRPAFPWL</sequence>
<dbReference type="EMBL" id="LGFU01000042">
    <property type="protein sequence ID" value="KUK46296.1"/>
    <property type="molecule type" value="Genomic_DNA"/>
</dbReference>
<evidence type="ECO:0000313" key="2">
    <source>
        <dbReference type="Proteomes" id="UP000064249"/>
    </source>
</evidence>
<protein>
    <submittedName>
        <fullName evidence="1">Uncharacterized protein</fullName>
    </submittedName>
</protein>
<name>A0A101FXP7_9CHLR</name>
<reference evidence="1 2" key="1">
    <citation type="journal article" date="2015" name="MBio">
        <title>Genome-Resolved Metagenomic Analysis Reveals Roles for Candidate Phyla and Other Microbial Community Members in Biogeochemical Transformations in Oil Reservoirs.</title>
        <authorList>
            <person name="Hu P."/>
            <person name="Tom L."/>
            <person name="Singh A."/>
            <person name="Thomas B.C."/>
            <person name="Baker B.J."/>
            <person name="Piceno Y.M."/>
            <person name="Andersen G.L."/>
            <person name="Banfield J.F."/>
        </authorList>
    </citation>
    <scope>NUCLEOTIDE SEQUENCE [LARGE SCALE GENOMIC DNA]</scope>
    <source>
        <strain evidence="1">46_16</strain>
    </source>
</reference>
<accession>A0A101FXP7</accession>
<proteinExistence type="predicted"/>
<feature type="non-terminal residue" evidence="1">
    <location>
        <position position="51"/>
    </location>
</feature>
<gene>
    <name evidence="1" type="ORF">XD73_0823</name>
</gene>
<organism evidence="1 2">
    <name type="scientific">Anaerolinea thermophila</name>
    <dbReference type="NCBI Taxonomy" id="167964"/>
    <lineage>
        <taxon>Bacteria</taxon>
        <taxon>Bacillati</taxon>
        <taxon>Chloroflexota</taxon>
        <taxon>Anaerolineae</taxon>
        <taxon>Anaerolineales</taxon>
        <taxon>Anaerolineaceae</taxon>
        <taxon>Anaerolinea</taxon>
    </lineage>
</organism>